<feature type="region of interest" description="Disordered" evidence="1">
    <location>
        <begin position="153"/>
        <end position="312"/>
    </location>
</feature>
<feature type="compositionally biased region" description="Basic and acidic residues" evidence="1">
    <location>
        <begin position="209"/>
        <end position="223"/>
    </location>
</feature>
<reference evidence="2 3" key="1">
    <citation type="submission" date="2024-09" db="EMBL/GenBank/DDBJ databases">
        <title>Chromosome-scale assembly of Riccia sorocarpa.</title>
        <authorList>
            <person name="Paukszto L."/>
        </authorList>
    </citation>
    <scope>NUCLEOTIDE SEQUENCE [LARGE SCALE GENOMIC DNA]</scope>
    <source>
        <strain evidence="2">LP-2024</strain>
        <tissue evidence="2">Aerial parts of the thallus</tissue>
    </source>
</reference>
<accession>A0ABD3H5P1</accession>
<organism evidence="2 3">
    <name type="scientific">Riccia sorocarpa</name>
    <dbReference type="NCBI Taxonomy" id="122646"/>
    <lineage>
        <taxon>Eukaryota</taxon>
        <taxon>Viridiplantae</taxon>
        <taxon>Streptophyta</taxon>
        <taxon>Embryophyta</taxon>
        <taxon>Marchantiophyta</taxon>
        <taxon>Marchantiopsida</taxon>
        <taxon>Marchantiidae</taxon>
        <taxon>Marchantiales</taxon>
        <taxon>Ricciaceae</taxon>
        <taxon>Riccia</taxon>
    </lineage>
</organism>
<feature type="compositionally biased region" description="Acidic residues" evidence="1">
    <location>
        <begin position="166"/>
        <end position="179"/>
    </location>
</feature>
<protein>
    <submittedName>
        <fullName evidence="2">Uncharacterized protein</fullName>
    </submittedName>
</protein>
<name>A0ABD3H5P1_9MARC</name>
<feature type="compositionally biased region" description="Basic residues" evidence="1">
    <location>
        <begin position="189"/>
        <end position="207"/>
    </location>
</feature>
<dbReference type="Proteomes" id="UP001633002">
    <property type="component" value="Unassembled WGS sequence"/>
</dbReference>
<evidence type="ECO:0000256" key="1">
    <source>
        <dbReference type="SAM" id="MobiDB-lite"/>
    </source>
</evidence>
<dbReference type="EMBL" id="JBJQOH010000004">
    <property type="protein sequence ID" value="KAL3686835.1"/>
    <property type="molecule type" value="Genomic_DNA"/>
</dbReference>
<dbReference type="AlphaFoldDB" id="A0ABD3H5P1"/>
<gene>
    <name evidence="2" type="ORF">R1sor_013144</name>
</gene>
<evidence type="ECO:0000313" key="2">
    <source>
        <dbReference type="EMBL" id="KAL3686835.1"/>
    </source>
</evidence>
<keyword evidence="3" id="KW-1185">Reference proteome</keyword>
<proteinExistence type="predicted"/>
<sequence>MARNEVFYLVETGVYLNSRSATPSERRRVRAMGLEPTRTKLLRGQSGSFFWSKDEKNQAKGHDSEGQASRIDGIFSDMGTERDLRKAILPEIKGDVPKAAEETVNPEVITPEDASRILQQKEQDAEVEADEPEMWVSFMDTMPLPAKTEETVSEIELDELSMMLSEGEDESEDGEEEEAEKAVPETPKKKAKRKKKKKKKKGKKSKQSAKSDPENEQANKKLETAQSGAHSTPAVDSPLGADGEISVPTSEKSPVAEMNIVENAPLQTRGLEENDGEDNKKLRPQELKALVNGKGEESFEDEMDSSDKESDDVFPLADDRGEFYAGVSSSDESFDAQSDEAELWISGIDEVQNADGMGSRSASTITKEKKPSKADDAELAAFAPLSSVMKQVKTRRIHTCRLHLMVVWTLTMTSPKTHSVARNQVRKGKPPTKLTLKLVIVTLSKFCWGGKCLEFWDVQYSR</sequence>
<feature type="compositionally biased region" description="Basic and acidic residues" evidence="1">
    <location>
        <begin position="277"/>
        <end position="286"/>
    </location>
</feature>
<feature type="compositionally biased region" description="Acidic residues" evidence="1">
    <location>
        <begin position="298"/>
        <end position="312"/>
    </location>
</feature>
<comment type="caution">
    <text evidence="2">The sequence shown here is derived from an EMBL/GenBank/DDBJ whole genome shotgun (WGS) entry which is preliminary data.</text>
</comment>
<evidence type="ECO:0000313" key="3">
    <source>
        <dbReference type="Proteomes" id="UP001633002"/>
    </source>
</evidence>